<keyword evidence="6 8" id="KW-1133">Transmembrane helix</keyword>
<keyword evidence="7 8" id="KW-0472">Membrane</keyword>
<evidence type="ECO:0000256" key="6">
    <source>
        <dbReference type="ARBA" id="ARBA00022989"/>
    </source>
</evidence>
<evidence type="ECO:0000313" key="10">
    <source>
        <dbReference type="EMBL" id="PND34867.1"/>
    </source>
</evidence>
<evidence type="ECO:0000256" key="5">
    <source>
        <dbReference type="ARBA" id="ARBA00022692"/>
    </source>
</evidence>
<dbReference type="PANTHER" id="PTHR43357:SF4">
    <property type="entry name" value="INNER MEMBRANE ABC TRANSPORTER PERMEASE PROTEIN YDCV"/>
    <property type="match status" value="1"/>
</dbReference>
<keyword evidence="11" id="KW-1185">Reference proteome</keyword>
<dbReference type="CDD" id="cd06261">
    <property type="entry name" value="TM_PBP2"/>
    <property type="match status" value="1"/>
</dbReference>
<evidence type="ECO:0000256" key="2">
    <source>
        <dbReference type="ARBA" id="ARBA00022448"/>
    </source>
</evidence>
<evidence type="ECO:0000313" key="11">
    <source>
        <dbReference type="Proteomes" id="UP000235994"/>
    </source>
</evidence>
<dbReference type="RefSeq" id="WP_102770825.1">
    <property type="nucleotide sequence ID" value="NZ_POQS01000001.1"/>
</dbReference>
<keyword evidence="5 8" id="KW-0812">Transmembrane</keyword>
<reference evidence="10 11" key="1">
    <citation type="submission" date="2018-01" db="EMBL/GenBank/DDBJ databases">
        <title>The draft genome of an aniline degradation strain ANB-1.</title>
        <authorList>
            <person name="Zhang L."/>
            <person name="Jiang J."/>
        </authorList>
    </citation>
    <scope>NUCLEOTIDE SEQUENCE [LARGE SCALE GENOMIC DNA]</scope>
    <source>
        <strain evidence="10 11">ANB-1</strain>
    </source>
</reference>
<name>A0A2N8KN50_9BURK</name>
<dbReference type="Proteomes" id="UP000235994">
    <property type="component" value="Unassembled WGS sequence"/>
</dbReference>
<dbReference type="Gene3D" id="1.10.3720.10">
    <property type="entry name" value="MetI-like"/>
    <property type="match status" value="1"/>
</dbReference>
<sequence>MNERRASGPVLTGVAFLVVLFLQVPVLVVVLAAFSDTAYLTLPPKGLTLKWFDAALSDPDYLEAAWTSLWLAAGSTAASLALGLAGACAIQRRMVPGAAWLNSLFMAPLVLPSVVLGVALLQYYAAVGLRGSGVGLWLAHVVITAPYVVRASLASLASADEALEDAACVLGAGRLEAFRLVTLPLLKPGLVAGGLFAFITSLDNVPVSVFLLSASQNTLPVKIFTSVEQGVDPSVAAVSALLILVTGVALVLAERWTGFHKHV</sequence>
<accession>A0A2N8KN50</accession>
<dbReference type="SUPFAM" id="SSF161098">
    <property type="entry name" value="MetI-like"/>
    <property type="match status" value="1"/>
</dbReference>
<evidence type="ECO:0000256" key="1">
    <source>
        <dbReference type="ARBA" id="ARBA00004429"/>
    </source>
</evidence>
<evidence type="ECO:0000256" key="7">
    <source>
        <dbReference type="ARBA" id="ARBA00023136"/>
    </source>
</evidence>
<dbReference type="PROSITE" id="PS50928">
    <property type="entry name" value="ABC_TM1"/>
    <property type="match status" value="1"/>
</dbReference>
<feature type="transmembrane region" description="Helical" evidence="8">
    <location>
        <begin position="189"/>
        <end position="214"/>
    </location>
</feature>
<protein>
    <submittedName>
        <fullName evidence="10">ABC transporter permease</fullName>
    </submittedName>
</protein>
<organism evidence="10 11">
    <name type="scientific">Achromobacter pulmonis</name>
    <dbReference type="NCBI Taxonomy" id="1389932"/>
    <lineage>
        <taxon>Bacteria</taxon>
        <taxon>Pseudomonadati</taxon>
        <taxon>Pseudomonadota</taxon>
        <taxon>Betaproteobacteria</taxon>
        <taxon>Burkholderiales</taxon>
        <taxon>Alcaligenaceae</taxon>
        <taxon>Achromobacter</taxon>
    </lineage>
</organism>
<comment type="caution">
    <text evidence="10">The sequence shown here is derived from an EMBL/GenBank/DDBJ whole genome shotgun (WGS) entry which is preliminary data.</text>
</comment>
<feature type="transmembrane region" description="Helical" evidence="8">
    <location>
        <begin position="102"/>
        <end position="125"/>
    </location>
</feature>
<dbReference type="InterPro" id="IPR035906">
    <property type="entry name" value="MetI-like_sf"/>
</dbReference>
<feature type="transmembrane region" description="Helical" evidence="8">
    <location>
        <begin position="131"/>
        <end position="149"/>
    </location>
</feature>
<keyword evidence="4" id="KW-0997">Cell inner membrane</keyword>
<dbReference type="AlphaFoldDB" id="A0A2N8KN50"/>
<gene>
    <name evidence="10" type="ORF">C1I89_00205</name>
</gene>
<feature type="domain" description="ABC transmembrane type-1" evidence="9">
    <location>
        <begin position="65"/>
        <end position="253"/>
    </location>
</feature>
<keyword evidence="3" id="KW-1003">Cell membrane</keyword>
<comment type="similarity">
    <text evidence="8">Belongs to the binding-protein-dependent transport system permease family.</text>
</comment>
<dbReference type="GO" id="GO:0055085">
    <property type="term" value="P:transmembrane transport"/>
    <property type="evidence" value="ECO:0007669"/>
    <property type="project" value="InterPro"/>
</dbReference>
<dbReference type="InterPro" id="IPR000515">
    <property type="entry name" value="MetI-like"/>
</dbReference>
<feature type="transmembrane region" description="Helical" evidence="8">
    <location>
        <begin position="69"/>
        <end position="90"/>
    </location>
</feature>
<evidence type="ECO:0000256" key="8">
    <source>
        <dbReference type="RuleBase" id="RU363032"/>
    </source>
</evidence>
<dbReference type="EMBL" id="POQS01000001">
    <property type="protein sequence ID" value="PND34867.1"/>
    <property type="molecule type" value="Genomic_DNA"/>
</dbReference>
<evidence type="ECO:0000256" key="3">
    <source>
        <dbReference type="ARBA" id="ARBA00022475"/>
    </source>
</evidence>
<dbReference type="Pfam" id="PF00528">
    <property type="entry name" value="BPD_transp_1"/>
    <property type="match status" value="1"/>
</dbReference>
<feature type="transmembrane region" description="Helical" evidence="8">
    <location>
        <begin position="234"/>
        <end position="253"/>
    </location>
</feature>
<dbReference type="PANTHER" id="PTHR43357">
    <property type="entry name" value="INNER MEMBRANE ABC TRANSPORTER PERMEASE PROTEIN YDCV"/>
    <property type="match status" value="1"/>
</dbReference>
<feature type="transmembrane region" description="Helical" evidence="8">
    <location>
        <begin position="12"/>
        <end position="34"/>
    </location>
</feature>
<proteinExistence type="inferred from homology"/>
<dbReference type="GO" id="GO:0005886">
    <property type="term" value="C:plasma membrane"/>
    <property type="evidence" value="ECO:0007669"/>
    <property type="project" value="UniProtKB-SubCell"/>
</dbReference>
<keyword evidence="2 8" id="KW-0813">Transport</keyword>
<evidence type="ECO:0000256" key="4">
    <source>
        <dbReference type="ARBA" id="ARBA00022519"/>
    </source>
</evidence>
<evidence type="ECO:0000259" key="9">
    <source>
        <dbReference type="PROSITE" id="PS50928"/>
    </source>
</evidence>
<comment type="subcellular location">
    <subcellularLocation>
        <location evidence="1">Cell inner membrane</location>
        <topology evidence="1">Multi-pass membrane protein</topology>
    </subcellularLocation>
    <subcellularLocation>
        <location evidence="8">Cell membrane</location>
        <topology evidence="8">Multi-pass membrane protein</topology>
    </subcellularLocation>
</comment>